<dbReference type="Gene3D" id="1.10.260.40">
    <property type="entry name" value="lambda repressor-like DNA-binding domains"/>
    <property type="match status" value="1"/>
</dbReference>
<organism evidence="3 4">
    <name type="scientific">Methylorubrum podarium</name>
    <dbReference type="NCBI Taxonomy" id="200476"/>
    <lineage>
        <taxon>Bacteria</taxon>
        <taxon>Pseudomonadati</taxon>
        <taxon>Pseudomonadota</taxon>
        <taxon>Alphaproteobacteria</taxon>
        <taxon>Hyphomicrobiales</taxon>
        <taxon>Methylobacteriaceae</taxon>
        <taxon>Methylorubrum</taxon>
    </lineage>
</organism>
<dbReference type="SUPFAM" id="SSF47413">
    <property type="entry name" value="lambda repressor-like DNA-binding domains"/>
    <property type="match status" value="1"/>
</dbReference>
<dbReference type="InterPro" id="IPR010359">
    <property type="entry name" value="IrrE_HExxH"/>
</dbReference>
<dbReference type="CDD" id="cd00093">
    <property type="entry name" value="HTH_XRE"/>
    <property type="match status" value="1"/>
</dbReference>
<dbReference type="Pfam" id="PF06114">
    <property type="entry name" value="Peptidase_M78"/>
    <property type="match status" value="1"/>
</dbReference>
<dbReference type="InterPro" id="IPR001387">
    <property type="entry name" value="Cro/C1-type_HTH"/>
</dbReference>
<sequence>MSEHATPGQLIAELLENRGWSQRTLAVVLEKDESTINKIIAGKGSVTTETALALEDVFGVDAAIFLELQRNYDLAIARLAAKPDRGRATRAALFGDLPVAAMVKRGWLAVNDAQNLKAVENELTKFFGVKSPDEIEILPHAARKTAVNASVTPSQLAWLYRVRSIAEELLVARYTEVSVGVALTKLRALLRSPEEIRKVPRILSECGIRFVIVESLPSSKIDGVCFWLDDASPVIGLSIRFDRIDNFWFVLRHELEHVRLGHGKSAIVLDVELEGPRAGTGPDVNEEERAANLAAQEFCVPKTKMDGFIARKAPFFSERDLLAFSKILDVHPGIVAGQLQHKTGRYDRFRQHLTNVRSHIGASAAIDGWGDVYPLGE</sequence>
<dbReference type="Proteomes" id="UP001480955">
    <property type="component" value="Unassembled WGS sequence"/>
</dbReference>
<dbReference type="InterPro" id="IPR013430">
    <property type="entry name" value="Toxin_antidote_HigA"/>
</dbReference>
<evidence type="ECO:0000313" key="4">
    <source>
        <dbReference type="Proteomes" id="UP001480955"/>
    </source>
</evidence>
<dbReference type="InterPro" id="IPR052345">
    <property type="entry name" value="Rad_response_metalloprotease"/>
</dbReference>
<dbReference type="PANTHER" id="PTHR43236:SF1">
    <property type="entry name" value="BLL7220 PROTEIN"/>
    <property type="match status" value="1"/>
</dbReference>
<reference evidence="3 4" key="1">
    <citation type="submission" date="2024-06" db="EMBL/GenBank/DDBJ databases">
        <authorList>
            <person name="Campbell A.G."/>
        </authorList>
    </citation>
    <scope>NUCLEOTIDE SEQUENCE [LARGE SCALE GENOMIC DNA]</scope>
    <source>
        <strain evidence="3 4">EM12</strain>
    </source>
</reference>
<protein>
    <submittedName>
        <fullName evidence="3">HigA family addiction module antitoxin</fullName>
    </submittedName>
</protein>
<dbReference type="PANTHER" id="PTHR43236">
    <property type="entry name" value="ANTITOXIN HIGA1"/>
    <property type="match status" value="1"/>
</dbReference>
<evidence type="ECO:0000259" key="2">
    <source>
        <dbReference type="PROSITE" id="PS50943"/>
    </source>
</evidence>
<comment type="caution">
    <text evidence="3">The sequence shown here is derived from an EMBL/GenBank/DDBJ whole genome shotgun (WGS) entry which is preliminary data.</text>
</comment>
<dbReference type="EMBL" id="JBELQE010000069">
    <property type="protein sequence ID" value="MER2250661.1"/>
    <property type="molecule type" value="Genomic_DNA"/>
</dbReference>
<feature type="domain" description="HTH cro/C1-type" evidence="2">
    <location>
        <begin position="11"/>
        <end position="65"/>
    </location>
</feature>
<dbReference type="RefSeq" id="WP_350394844.1">
    <property type="nucleotide sequence ID" value="NZ_JBELQE010000069.1"/>
</dbReference>
<comment type="similarity">
    <text evidence="1">Belongs to the short-chain fatty acyl-CoA assimilation regulator (ScfR) family.</text>
</comment>
<keyword evidence="4" id="KW-1185">Reference proteome</keyword>
<dbReference type="SMART" id="SM00530">
    <property type="entry name" value="HTH_XRE"/>
    <property type="match status" value="1"/>
</dbReference>
<proteinExistence type="inferred from homology"/>
<dbReference type="PROSITE" id="PS50943">
    <property type="entry name" value="HTH_CROC1"/>
    <property type="match status" value="1"/>
</dbReference>
<evidence type="ECO:0000313" key="3">
    <source>
        <dbReference type="EMBL" id="MER2250661.1"/>
    </source>
</evidence>
<accession>A0ABV1QMU3</accession>
<evidence type="ECO:0000256" key="1">
    <source>
        <dbReference type="ARBA" id="ARBA00007227"/>
    </source>
</evidence>
<dbReference type="Pfam" id="PF01381">
    <property type="entry name" value="HTH_3"/>
    <property type="match status" value="1"/>
</dbReference>
<dbReference type="InterPro" id="IPR010982">
    <property type="entry name" value="Lambda_DNA-bd_dom_sf"/>
</dbReference>
<name>A0ABV1QMU3_9HYPH</name>
<gene>
    <name evidence="3" type="ORF">ABS772_12130</name>
</gene>
<dbReference type="NCBIfam" id="TIGR02607">
    <property type="entry name" value="antidote_HigA"/>
    <property type="match status" value="1"/>
</dbReference>